<gene>
    <name evidence="1" type="ORF">NM688_g236</name>
</gene>
<organism evidence="1 2">
    <name type="scientific">Phlebia brevispora</name>
    <dbReference type="NCBI Taxonomy" id="194682"/>
    <lineage>
        <taxon>Eukaryota</taxon>
        <taxon>Fungi</taxon>
        <taxon>Dikarya</taxon>
        <taxon>Basidiomycota</taxon>
        <taxon>Agaricomycotina</taxon>
        <taxon>Agaricomycetes</taxon>
        <taxon>Polyporales</taxon>
        <taxon>Meruliaceae</taxon>
        <taxon>Phlebia</taxon>
    </lineage>
</organism>
<evidence type="ECO:0000313" key="1">
    <source>
        <dbReference type="EMBL" id="KAJ3559613.1"/>
    </source>
</evidence>
<comment type="caution">
    <text evidence="1">The sequence shown here is derived from an EMBL/GenBank/DDBJ whole genome shotgun (WGS) entry which is preliminary data.</text>
</comment>
<keyword evidence="2" id="KW-1185">Reference proteome</keyword>
<protein>
    <submittedName>
        <fullName evidence="1">Uncharacterized protein</fullName>
    </submittedName>
</protein>
<proteinExistence type="predicted"/>
<reference evidence="1" key="1">
    <citation type="submission" date="2022-07" db="EMBL/GenBank/DDBJ databases">
        <title>Genome Sequence of Phlebia brevispora.</title>
        <authorList>
            <person name="Buettner E."/>
        </authorList>
    </citation>
    <scope>NUCLEOTIDE SEQUENCE</scope>
    <source>
        <strain evidence="1">MPL23</strain>
    </source>
</reference>
<name>A0ACC1TEX8_9APHY</name>
<sequence>MERIERFVRTWIASGREEEVRETVATISAGDATLLDVVKALGDYLTAEEDNLRTKGNATRTYLNLSWYPLIAKGVEFLSLLIEKCPPEKITRSAVRVLTTFMCSKLEDTETIIPALSGIKSLTAQSGFTSGDTLEVVKAIFAHVRMRVLVQTQRFVVFTIIDTLMAQHRQALKSMGEEFLTGYINLAEGEKDPRNLLLAFAIARVILIEFDISHHVEELFNITFCYFPITFRPPPDDPYGITTDDLKRTLRGCLDATPLFGTLAIPLFVEKLTAGSPRDTLQTLDVCLPVYGSLVVRENAKKLWNTLKLEIFQPTDIETETMALKTVQILVQTIYAAYDDAAPSDLEMEGLAKDVCDECVRILKEPEKSQAKPAMRVLCAFMSTTASVAQFTLAQALPYLVKLFRNPDEIQNRGAVLQLLTDLIKAARDATTTETASESDADKIPLTPYKDEVLAVLTVGLQIPSGCRAALEGLLAMVNTPKLLTDEELGFIVHKVNEILTGGDVEDEDVSDAILELLTGISSISPRHVSQTTLPLLFTSLPDNAPARDAESDRVKYWRTLSFLKRLCIQSDLFETLVVRLSTKIELLCIPPIEASAGEYDVEPTSAYAHSILRTLADALAKKESLAHTDLVKYLDRLVPRLFNLHIHAALTTDADSLIGSHPRLVAVSAEILTVVMQTAPAQKQEAFLSGIFPLFFDGKLEKGTDGHWKIPQDAKFYPFGGDAPSSQKNLVPLFGAAIIALHKEVPLPVGNESEFLNKLVRWCLLDAENPVQFEAVLHAAASLLNKGAEAYQEFLAQSVDELWNTFLTASSASPDVRKRMVTVWTWITKALLTRGHPLAQSFTDRLFTLFGDHIVSWDAARAIGQIVCQDKILTKKHHAVIKFLFAQKFANTMLPRLIDGAQSPADPSLQNAYLVALASLIKSIPKTVYAHQMSSLMPLLLRGLDLPDHEIRVNVIQTLLAVAEGPSPESAFIAEHASSLVSTMLRNCMVKEMPSARVRIAALQYLATLPRLVRYDVLHPQKAVVLRELAKALDDPKKAVRREAVEARTNWYKFTG</sequence>
<evidence type="ECO:0000313" key="2">
    <source>
        <dbReference type="Proteomes" id="UP001148662"/>
    </source>
</evidence>
<dbReference type="Proteomes" id="UP001148662">
    <property type="component" value="Unassembled WGS sequence"/>
</dbReference>
<accession>A0ACC1TEX8</accession>
<dbReference type="EMBL" id="JANHOG010000016">
    <property type="protein sequence ID" value="KAJ3559613.1"/>
    <property type="molecule type" value="Genomic_DNA"/>
</dbReference>